<feature type="non-terminal residue" evidence="8">
    <location>
        <position position="94"/>
    </location>
</feature>
<keyword evidence="3" id="KW-0732">Signal</keyword>
<organism evidence="8 9">
    <name type="scientific">Didymodactylos carnosus</name>
    <dbReference type="NCBI Taxonomy" id="1234261"/>
    <lineage>
        <taxon>Eukaryota</taxon>
        <taxon>Metazoa</taxon>
        <taxon>Spiralia</taxon>
        <taxon>Gnathifera</taxon>
        <taxon>Rotifera</taxon>
        <taxon>Eurotatoria</taxon>
        <taxon>Bdelloidea</taxon>
        <taxon>Philodinida</taxon>
        <taxon>Philodinidae</taxon>
        <taxon>Didymodactylos</taxon>
    </lineage>
</organism>
<dbReference type="PANTHER" id="PTHR10030:SF37">
    <property type="entry name" value="ALPHA-L-FUCOSIDASE-RELATED"/>
    <property type="match status" value="1"/>
</dbReference>
<dbReference type="EMBL" id="CAJOBA010102206">
    <property type="protein sequence ID" value="CAF4524247.1"/>
    <property type="molecule type" value="Genomic_DNA"/>
</dbReference>
<dbReference type="EC" id="3.2.1.51" evidence="2"/>
<evidence type="ECO:0000256" key="4">
    <source>
        <dbReference type="ARBA" id="ARBA00022801"/>
    </source>
</evidence>
<comment type="caution">
    <text evidence="8">The sequence shown here is derived from an EMBL/GenBank/DDBJ whole genome shotgun (WGS) entry which is preliminary data.</text>
</comment>
<keyword evidence="4" id="KW-0378">Hydrolase</keyword>
<evidence type="ECO:0000259" key="6">
    <source>
        <dbReference type="Pfam" id="PF01120"/>
    </source>
</evidence>
<proteinExistence type="inferred from homology"/>
<evidence type="ECO:0000256" key="3">
    <source>
        <dbReference type="ARBA" id="ARBA00022729"/>
    </source>
</evidence>
<dbReference type="PANTHER" id="PTHR10030">
    <property type="entry name" value="ALPHA-L-FUCOSIDASE"/>
    <property type="match status" value="1"/>
</dbReference>
<evidence type="ECO:0000313" key="9">
    <source>
        <dbReference type="Proteomes" id="UP000682733"/>
    </source>
</evidence>
<evidence type="ECO:0000313" key="7">
    <source>
        <dbReference type="EMBL" id="CAF1663186.1"/>
    </source>
</evidence>
<dbReference type="Proteomes" id="UP000682733">
    <property type="component" value="Unassembled WGS sequence"/>
</dbReference>
<evidence type="ECO:0000256" key="1">
    <source>
        <dbReference type="ARBA" id="ARBA00007951"/>
    </source>
</evidence>
<sequence>MQIVAAAKAGGFKGVVVVAKHHDGFCLWPTKTTEHNISQSPYKNGKGDIMREYREACDKLGMQLGVYCSPWDRNNANYGTDEYIKIYRAQLKEL</sequence>
<feature type="domain" description="Glycoside hydrolase family 29 N-terminal" evidence="6">
    <location>
        <begin position="2"/>
        <end position="84"/>
    </location>
</feature>
<gene>
    <name evidence="7" type="ORF">OVA965_LOCUS45387</name>
    <name evidence="8" type="ORF">TMI583_LOCUS48837</name>
</gene>
<evidence type="ECO:0000256" key="2">
    <source>
        <dbReference type="ARBA" id="ARBA00012662"/>
    </source>
</evidence>
<dbReference type="GO" id="GO:0005764">
    <property type="term" value="C:lysosome"/>
    <property type="evidence" value="ECO:0007669"/>
    <property type="project" value="TreeGrafter"/>
</dbReference>
<dbReference type="GO" id="GO:0016139">
    <property type="term" value="P:glycoside catabolic process"/>
    <property type="evidence" value="ECO:0007669"/>
    <property type="project" value="TreeGrafter"/>
</dbReference>
<reference evidence="8" key="1">
    <citation type="submission" date="2021-02" db="EMBL/GenBank/DDBJ databases">
        <authorList>
            <person name="Nowell W R."/>
        </authorList>
    </citation>
    <scope>NUCLEOTIDE SEQUENCE</scope>
</reference>
<dbReference type="Gene3D" id="3.20.20.80">
    <property type="entry name" value="Glycosidases"/>
    <property type="match status" value="1"/>
</dbReference>
<dbReference type="EMBL" id="CAJNOK010071068">
    <property type="protein sequence ID" value="CAF1663186.1"/>
    <property type="molecule type" value="Genomic_DNA"/>
</dbReference>
<keyword evidence="5" id="KW-0326">Glycosidase</keyword>
<evidence type="ECO:0000256" key="5">
    <source>
        <dbReference type="ARBA" id="ARBA00023295"/>
    </source>
</evidence>
<dbReference type="GO" id="GO:0006004">
    <property type="term" value="P:fucose metabolic process"/>
    <property type="evidence" value="ECO:0007669"/>
    <property type="project" value="TreeGrafter"/>
</dbReference>
<accession>A0A8S2Y1C3</accession>
<dbReference type="GO" id="GO:0004560">
    <property type="term" value="F:alpha-L-fucosidase activity"/>
    <property type="evidence" value="ECO:0007669"/>
    <property type="project" value="UniProtKB-EC"/>
</dbReference>
<name>A0A8S2Y1C3_9BILA</name>
<dbReference type="Proteomes" id="UP000677228">
    <property type="component" value="Unassembled WGS sequence"/>
</dbReference>
<dbReference type="SUPFAM" id="SSF51445">
    <property type="entry name" value="(Trans)glycosidases"/>
    <property type="match status" value="1"/>
</dbReference>
<comment type="similarity">
    <text evidence="1">Belongs to the glycosyl hydrolase 29 family.</text>
</comment>
<dbReference type="AlphaFoldDB" id="A0A8S2Y1C3"/>
<dbReference type="InterPro" id="IPR057739">
    <property type="entry name" value="Glyco_hydro_29_N"/>
</dbReference>
<evidence type="ECO:0000313" key="8">
    <source>
        <dbReference type="EMBL" id="CAF4524247.1"/>
    </source>
</evidence>
<dbReference type="InterPro" id="IPR017853">
    <property type="entry name" value="GH"/>
</dbReference>
<dbReference type="Pfam" id="PF01120">
    <property type="entry name" value="Alpha_L_fucos"/>
    <property type="match status" value="1"/>
</dbReference>
<protein>
    <recommendedName>
        <fullName evidence="2">alpha-L-fucosidase</fullName>
        <ecNumber evidence="2">3.2.1.51</ecNumber>
    </recommendedName>
</protein>
<dbReference type="InterPro" id="IPR000933">
    <property type="entry name" value="Glyco_hydro_29"/>
</dbReference>